<evidence type="ECO:0000256" key="1">
    <source>
        <dbReference type="ARBA" id="ARBA00009113"/>
    </source>
</evidence>
<sequence length="202" mass="22293">MLKMPPRSPRVYPVPRWDSQPEDANPAKRRRLQEPACLASLAQPDLEASARPASKELTSTVVIPTGCAMQLRVEGVDLLLEPEPNSVRRVSLPGHTIILVPEGLQASSQPGQAVFWPAGTKDAPVPDMLQDHHVFALDQGFNGAERYAPCSIWSLKSSTRWRLPSSQLQPLPPSPPPSHQEQTSESPQKPPRPPCKAKRRLF</sequence>
<accession>A0A8J6GS79</accession>
<reference evidence="3" key="1">
    <citation type="submission" date="2020-03" db="EMBL/GenBank/DDBJ databases">
        <title>Studies in the Genomics of Life Span.</title>
        <authorList>
            <person name="Glass D."/>
        </authorList>
    </citation>
    <scope>NUCLEOTIDE SEQUENCE</scope>
    <source>
        <strain evidence="3">LTLLF</strain>
        <tissue evidence="3">Muscle</tissue>
    </source>
</reference>
<organism evidence="3 4">
    <name type="scientific">Microtus ochrogaster</name>
    <name type="common">Prairie vole</name>
    <dbReference type="NCBI Taxonomy" id="79684"/>
    <lineage>
        <taxon>Eukaryota</taxon>
        <taxon>Metazoa</taxon>
        <taxon>Chordata</taxon>
        <taxon>Craniata</taxon>
        <taxon>Vertebrata</taxon>
        <taxon>Euteleostomi</taxon>
        <taxon>Mammalia</taxon>
        <taxon>Eutheria</taxon>
        <taxon>Euarchontoglires</taxon>
        <taxon>Glires</taxon>
        <taxon>Rodentia</taxon>
        <taxon>Myomorpha</taxon>
        <taxon>Muroidea</taxon>
        <taxon>Cricetidae</taxon>
        <taxon>Arvicolinae</taxon>
        <taxon>Microtus</taxon>
    </lineage>
</organism>
<protein>
    <submittedName>
        <fullName evidence="3">Proline-rich protein 23A3</fullName>
    </submittedName>
</protein>
<proteinExistence type="inferred from homology"/>
<dbReference type="Pfam" id="PF10630">
    <property type="entry name" value="DUF2476"/>
    <property type="match status" value="2"/>
</dbReference>
<dbReference type="PANTHER" id="PTHR31813">
    <property type="entry name" value="PROLINE-RICH PROTEIN 23B"/>
    <property type="match status" value="1"/>
</dbReference>
<dbReference type="AlphaFoldDB" id="A0A8J6GS79"/>
<comment type="similarity">
    <text evidence="1">Belongs to the PRR23 family.</text>
</comment>
<name>A0A8J6GS79_MICOH</name>
<dbReference type="Proteomes" id="UP000710432">
    <property type="component" value="Unassembled WGS sequence"/>
</dbReference>
<dbReference type="InterPro" id="IPR018903">
    <property type="entry name" value="PRR23"/>
</dbReference>
<evidence type="ECO:0000313" key="4">
    <source>
        <dbReference type="Proteomes" id="UP000710432"/>
    </source>
</evidence>
<gene>
    <name evidence="3" type="ORF">LTLLF_110940</name>
</gene>
<evidence type="ECO:0000256" key="2">
    <source>
        <dbReference type="SAM" id="MobiDB-lite"/>
    </source>
</evidence>
<dbReference type="PANTHER" id="PTHR31813:SF4">
    <property type="entry name" value="PROLINE-RICH PROTEIN 23A"/>
    <property type="match status" value="1"/>
</dbReference>
<comment type="caution">
    <text evidence="3">The sequence shown here is derived from an EMBL/GenBank/DDBJ whole genome shotgun (WGS) entry which is preliminary data.</text>
</comment>
<feature type="region of interest" description="Disordered" evidence="2">
    <location>
        <begin position="1"/>
        <end position="34"/>
    </location>
</feature>
<evidence type="ECO:0000313" key="3">
    <source>
        <dbReference type="EMBL" id="KAH0519416.1"/>
    </source>
</evidence>
<feature type="region of interest" description="Disordered" evidence="2">
    <location>
        <begin position="163"/>
        <end position="202"/>
    </location>
</feature>
<dbReference type="EMBL" id="JAATJU010004700">
    <property type="protein sequence ID" value="KAH0519416.1"/>
    <property type="molecule type" value="Genomic_DNA"/>
</dbReference>